<keyword evidence="4 6" id="KW-0862">Zinc</keyword>
<dbReference type="GeneID" id="115878994"/>
<feature type="domain" description="C2H2-type" evidence="8">
    <location>
        <begin position="997"/>
        <end position="1025"/>
    </location>
</feature>
<dbReference type="KEGG" id="soy:115878994"/>
<evidence type="ECO:0000256" key="2">
    <source>
        <dbReference type="ARBA" id="ARBA00022737"/>
    </source>
</evidence>
<keyword evidence="2" id="KW-0677">Repeat</keyword>
<feature type="binding site" evidence="6">
    <location>
        <position position="37"/>
    </location>
    <ligand>
        <name>Zn(2+)</name>
        <dbReference type="ChEBI" id="CHEBI:29105"/>
    </ligand>
</feature>
<evidence type="ECO:0000256" key="6">
    <source>
        <dbReference type="PROSITE-ProRule" id="PRU01263"/>
    </source>
</evidence>
<dbReference type="Pfam" id="PF07776">
    <property type="entry name" value="zf-AD"/>
    <property type="match status" value="1"/>
</dbReference>
<feature type="region of interest" description="Disordered" evidence="7">
    <location>
        <begin position="697"/>
        <end position="739"/>
    </location>
</feature>
<feature type="binding site" evidence="6">
    <location>
        <position position="83"/>
    </location>
    <ligand>
        <name>Zn(2+)</name>
        <dbReference type="ChEBI" id="CHEBI:29105"/>
    </ligand>
</feature>
<evidence type="ECO:0000313" key="11">
    <source>
        <dbReference type="RefSeq" id="XP_030751474.1"/>
    </source>
</evidence>
<dbReference type="Proteomes" id="UP000504635">
    <property type="component" value="Unplaced"/>
</dbReference>
<dbReference type="SMART" id="SM00868">
    <property type="entry name" value="zf-AD"/>
    <property type="match status" value="1"/>
</dbReference>
<dbReference type="RefSeq" id="XP_030751474.1">
    <property type="nucleotide sequence ID" value="XM_030895614.1"/>
</dbReference>
<dbReference type="SMART" id="SM00355">
    <property type="entry name" value="ZnF_C2H2"/>
    <property type="match status" value="7"/>
</dbReference>
<dbReference type="Gene3D" id="3.30.160.60">
    <property type="entry name" value="Classic Zinc Finger"/>
    <property type="match status" value="1"/>
</dbReference>
<feature type="region of interest" description="Disordered" evidence="7">
    <location>
        <begin position="1"/>
        <end position="30"/>
    </location>
</feature>
<dbReference type="PANTHER" id="PTHR19818:SF139">
    <property type="entry name" value="PAIR-RULE PROTEIN ODD-PAIRED"/>
    <property type="match status" value="1"/>
</dbReference>
<evidence type="ECO:0000256" key="3">
    <source>
        <dbReference type="ARBA" id="ARBA00022771"/>
    </source>
</evidence>
<feature type="compositionally biased region" description="Basic and acidic residues" evidence="7">
    <location>
        <begin position="270"/>
        <end position="292"/>
    </location>
</feature>
<keyword evidence="1 6" id="KW-0479">Metal-binding</keyword>
<dbReference type="Pfam" id="PF00096">
    <property type="entry name" value="zf-C2H2"/>
    <property type="match status" value="1"/>
</dbReference>
<dbReference type="OrthoDB" id="654211at2759"/>
<evidence type="ECO:0000256" key="1">
    <source>
        <dbReference type="ARBA" id="ARBA00022723"/>
    </source>
</evidence>
<dbReference type="AlphaFoldDB" id="A0A6J2XLD0"/>
<evidence type="ECO:0000259" key="8">
    <source>
        <dbReference type="PROSITE" id="PS50157"/>
    </source>
</evidence>
<dbReference type="InterPro" id="IPR013087">
    <property type="entry name" value="Znf_C2H2_type"/>
</dbReference>
<dbReference type="GO" id="GO:0008270">
    <property type="term" value="F:zinc ion binding"/>
    <property type="evidence" value="ECO:0007669"/>
    <property type="project" value="UniProtKB-UniRule"/>
</dbReference>
<accession>A0A6J2XLD0</accession>
<dbReference type="GO" id="GO:0045944">
    <property type="term" value="P:positive regulation of transcription by RNA polymerase II"/>
    <property type="evidence" value="ECO:0007669"/>
    <property type="project" value="UniProtKB-ARBA"/>
</dbReference>
<feature type="region of interest" description="Disordered" evidence="7">
    <location>
        <begin position="895"/>
        <end position="914"/>
    </location>
</feature>
<feature type="domain" description="C2H2-type" evidence="8">
    <location>
        <begin position="1025"/>
        <end position="1050"/>
    </location>
</feature>
<organism evidence="10 11">
    <name type="scientific">Sitophilus oryzae</name>
    <name type="common">Rice weevil</name>
    <name type="synonym">Curculio oryzae</name>
    <dbReference type="NCBI Taxonomy" id="7048"/>
    <lineage>
        <taxon>Eukaryota</taxon>
        <taxon>Metazoa</taxon>
        <taxon>Ecdysozoa</taxon>
        <taxon>Arthropoda</taxon>
        <taxon>Hexapoda</taxon>
        <taxon>Insecta</taxon>
        <taxon>Pterygota</taxon>
        <taxon>Neoptera</taxon>
        <taxon>Endopterygota</taxon>
        <taxon>Coleoptera</taxon>
        <taxon>Polyphaga</taxon>
        <taxon>Cucujiformia</taxon>
        <taxon>Curculionidae</taxon>
        <taxon>Dryophthorinae</taxon>
        <taxon>Sitophilus</taxon>
    </lineage>
</organism>
<dbReference type="GO" id="GO:0000978">
    <property type="term" value="F:RNA polymerase II cis-regulatory region sequence-specific DNA binding"/>
    <property type="evidence" value="ECO:0007669"/>
    <property type="project" value="TreeGrafter"/>
</dbReference>
<dbReference type="InterPro" id="IPR036236">
    <property type="entry name" value="Znf_C2H2_sf"/>
</dbReference>
<dbReference type="SUPFAM" id="SSF57667">
    <property type="entry name" value="beta-beta-alpha zinc fingers"/>
    <property type="match status" value="1"/>
</dbReference>
<evidence type="ECO:0000256" key="7">
    <source>
        <dbReference type="SAM" id="MobiDB-lite"/>
    </source>
</evidence>
<evidence type="ECO:0000256" key="4">
    <source>
        <dbReference type="ARBA" id="ARBA00022833"/>
    </source>
</evidence>
<dbReference type="PANTHER" id="PTHR19818">
    <property type="entry name" value="ZINC FINGER PROTEIN ZIC AND GLI"/>
    <property type="match status" value="1"/>
</dbReference>
<name>A0A6J2XLD0_SITOR</name>
<dbReference type="InterPro" id="IPR012934">
    <property type="entry name" value="Znf_AD"/>
</dbReference>
<feature type="domain" description="C2H2-type" evidence="8">
    <location>
        <begin position="771"/>
        <end position="798"/>
    </location>
</feature>
<feature type="region of interest" description="Disordered" evidence="7">
    <location>
        <begin position="959"/>
        <end position="984"/>
    </location>
</feature>
<feature type="region of interest" description="Disordered" evidence="7">
    <location>
        <begin position="239"/>
        <end position="332"/>
    </location>
</feature>
<feature type="binding site" evidence="6">
    <location>
        <position position="40"/>
    </location>
    <ligand>
        <name>Zn(2+)</name>
        <dbReference type="ChEBI" id="CHEBI:29105"/>
    </ligand>
</feature>
<dbReference type="GO" id="GO:0000981">
    <property type="term" value="F:DNA-binding transcription factor activity, RNA polymerase II-specific"/>
    <property type="evidence" value="ECO:0007669"/>
    <property type="project" value="TreeGrafter"/>
</dbReference>
<feature type="binding site" evidence="6">
    <location>
        <position position="86"/>
    </location>
    <ligand>
        <name>Zn(2+)</name>
        <dbReference type="ChEBI" id="CHEBI:29105"/>
    </ligand>
</feature>
<dbReference type="InParanoid" id="A0A6J2XLD0"/>
<dbReference type="SUPFAM" id="SSF57716">
    <property type="entry name" value="Glucocorticoid receptor-like (DNA-binding domain)"/>
    <property type="match status" value="1"/>
</dbReference>
<feature type="compositionally biased region" description="Low complexity" evidence="7">
    <location>
        <begin position="969"/>
        <end position="984"/>
    </location>
</feature>
<dbReference type="Gene3D" id="3.40.1800.20">
    <property type="match status" value="1"/>
</dbReference>
<dbReference type="PROSITE" id="PS51915">
    <property type="entry name" value="ZAD"/>
    <property type="match status" value="1"/>
</dbReference>
<dbReference type="InterPro" id="IPR050329">
    <property type="entry name" value="GLI_C2H2-zinc-finger"/>
</dbReference>
<reference evidence="11" key="1">
    <citation type="submission" date="2025-08" db="UniProtKB">
        <authorList>
            <consortium name="RefSeq"/>
        </authorList>
    </citation>
    <scope>IDENTIFICATION</scope>
    <source>
        <tissue evidence="11">Gonads</tissue>
    </source>
</reference>
<evidence type="ECO:0000313" key="10">
    <source>
        <dbReference type="Proteomes" id="UP000504635"/>
    </source>
</evidence>
<proteinExistence type="predicted"/>
<gene>
    <name evidence="11" type="primary">LOC115878994</name>
</gene>
<dbReference type="GO" id="GO:0005634">
    <property type="term" value="C:nucleus"/>
    <property type="evidence" value="ECO:0007669"/>
    <property type="project" value="InterPro"/>
</dbReference>
<dbReference type="PROSITE" id="PS00028">
    <property type="entry name" value="ZINC_FINGER_C2H2_1"/>
    <property type="match status" value="3"/>
</dbReference>
<keyword evidence="3 5" id="KW-0863">Zinc-finger</keyword>
<sequence length="1050" mass="120660">MEESPSPAESDINSEHNGTDNGDITPPQEMEVEVETCRICDEISEKMFNIFDENPEGYQLIGLIKENLPIVLYKSDPLSKQVCERCVENLQIISSLKKRSKNTQEKYVEKLKNEVDTSDKNVLLFLGCTGSKLIENTEEEDEEEEELKDQGTSTEDLTVLCSNCKTAILDASTVNGDVELSTNLHKIIAESLKKNRVITEDADTEKVLRKRKIQPLYHELDDSLCSSLTDLTRHTAGIYTGEEEEESSQFASEVDSEESVDERPVKRRKVDSESKKIQEEIDQEVAKLKENDVTENGNDADKPEEGENEEKSEKPGETEETKETQPKEEEKVPERVINYVEMFEEEPDTTFEPLTLLQIALNSINVQNVPDYEPVTFVEKPTACKCATCGEGFKNMKLLALHELSHIEVDMEEKIDNPVPWTEEHPFAKIRNQWLTFFDENGYDEEDIVVDVLTCNKEETSLLVEKSEKTMDMSKKDEVVLVNMKPMVNGISLRDYEKEERKAFYQCIRIGGQTKRFCTLCRYCFKDNWAIESHYFSSACHYTCKYCGMRFNKQRHRYEEHVENHVKKGDQVSDKIFTASKVNNTLPKIIQPNKVRRIVHGDPEPARQIYLEDFLPDEVPRGTSLVAKSRFEGAPQNNSMSFVKIKQEPKDYPSSGPEVKNQNQAYFCRKCYKVFFKLDEFNAHSKNCDYSQFNNSAPSYRPAPNNQHPPRQPPNNVMRQPHPPERKSNGEYTNAGRPIRNCVKDIGPYTDEVYIPKQLLNETVKHSGQSFICHICGTPFPTIYSRNSHMRIHKGELPGMGHAALHPPQQSHSNILKQRLQQQQQMQRANYPQQRNVYQPRQQNNYPQFEDIKIKEEPVDTFEPMVEIHEGHEEPPSPPQKYNPVPPPRELGGGAVSITPIAKNNPPPKRSLSPNIMKLVQNNPNISISKRFSEKQQQLHRQSTSNNYMRHSTGNYNGNAGYQGPYAPPLNQQQHHQQPGNYGPPNLQQMNVDDRTYKCSSCWEAFTNKSHLYFHKKNQCEGSRFPCPFCKKRFGTEAAYSSHIFYSHPE</sequence>
<feature type="compositionally biased region" description="Basic and acidic residues" evidence="7">
    <location>
        <begin position="299"/>
        <end position="332"/>
    </location>
</feature>
<evidence type="ECO:0000256" key="5">
    <source>
        <dbReference type="PROSITE-ProRule" id="PRU00042"/>
    </source>
</evidence>
<evidence type="ECO:0000259" key="9">
    <source>
        <dbReference type="PROSITE" id="PS51915"/>
    </source>
</evidence>
<protein>
    <submittedName>
        <fullName evidence="11">Uncharacterized protein LOC115878994 isoform X1</fullName>
    </submittedName>
</protein>
<keyword evidence="10" id="KW-1185">Reference proteome</keyword>
<dbReference type="PROSITE" id="PS50157">
    <property type="entry name" value="ZINC_FINGER_C2H2_2"/>
    <property type="match status" value="3"/>
</dbReference>
<feature type="domain" description="ZAD" evidence="9">
    <location>
        <begin position="35"/>
        <end position="110"/>
    </location>
</feature>